<evidence type="ECO:0008006" key="3">
    <source>
        <dbReference type="Google" id="ProtNLM"/>
    </source>
</evidence>
<evidence type="ECO:0000313" key="1">
    <source>
        <dbReference type="EMBL" id="MCL6697632.1"/>
    </source>
</evidence>
<keyword evidence="2" id="KW-1185">Reference proteome</keyword>
<protein>
    <recommendedName>
        <fullName evidence="3">Sulfotransferase family protein</fullName>
    </recommendedName>
</protein>
<organism evidence="1 2">
    <name type="scientific">Sphingomonas caseinilyticus</name>
    <dbReference type="NCBI Taxonomy" id="2908205"/>
    <lineage>
        <taxon>Bacteria</taxon>
        <taxon>Pseudomonadati</taxon>
        <taxon>Pseudomonadota</taxon>
        <taxon>Alphaproteobacteria</taxon>
        <taxon>Sphingomonadales</taxon>
        <taxon>Sphingomonadaceae</taxon>
        <taxon>Sphingomonas</taxon>
    </lineage>
</organism>
<gene>
    <name evidence="1" type="ORF">LZ496_02380</name>
</gene>
<dbReference type="EMBL" id="JAMGBA010000001">
    <property type="protein sequence ID" value="MCL6697632.1"/>
    <property type="molecule type" value="Genomic_DNA"/>
</dbReference>
<dbReference type="InterPro" id="IPR027417">
    <property type="entry name" value="P-loop_NTPase"/>
</dbReference>
<dbReference type="RefSeq" id="WP_249902993.1">
    <property type="nucleotide sequence ID" value="NZ_JAMGBA010000001.1"/>
</dbReference>
<name>A0ABT0RRJ0_9SPHN</name>
<dbReference type="Proteomes" id="UP001203410">
    <property type="component" value="Unassembled WGS sequence"/>
</dbReference>
<reference evidence="1 2" key="1">
    <citation type="submission" date="2022-05" db="EMBL/GenBank/DDBJ databases">
        <authorList>
            <person name="Jo J.-H."/>
            <person name="Im W.-T."/>
        </authorList>
    </citation>
    <scope>NUCLEOTIDE SEQUENCE [LARGE SCALE GENOMIC DNA]</scope>
    <source>
        <strain evidence="1 2">NSE70-1</strain>
    </source>
</reference>
<sequence>MAEPLDPAEIFADAHWLAQAYDPASDMVRFVAMEPSDYREASFLDDRMFDRWRDVRVMPLPEVRDAAASITRQDASWIFHIGHVGSTLLARMLGEVESALSIREPRILRDLAFLEPDRRDAMVPVVRKLCSRSFADSQQILVKATSFVSEIAPLLIASEGRALFMSAGARSYIETILAGENSVRELHALHEYRSRRMEGRLESLEGATSSDAHRAAMAWACEMTALEAAVDAMPDRTVLWLDFDRFLAAPVEGLTKATAHLGISLSADEAGRIVEGPLMRRYSKGLEHDYSPELRLELQIEARQRHGAAIEAALRMLNEASSTAPLLARALGRDAGRH</sequence>
<accession>A0ABT0RRJ0</accession>
<proteinExistence type="predicted"/>
<dbReference type="SUPFAM" id="SSF52540">
    <property type="entry name" value="P-loop containing nucleoside triphosphate hydrolases"/>
    <property type="match status" value="1"/>
</dbReference>
<evidence type="ECO:0000313" key="2">
    <source>
        <dbReference type="Proteomes" id="UP001203410"/>
    </source>
</evidence>
<comment type="caution">
    <text evidence="1">The sequence shown here is derived from an EMBL/GenBank/DDBJ whole genome shotgun (WGS) entry which is preliminary data.</text>
</comment>